<dbReference type="EMBL" id="BGPR01012863">
    <property type="protein sequence ID" value="GBN58079.1"/>
    <property type="molecule type" value="Genomic_DNA"/>
</dbReference>
<organism evidence="1 2">
    <name type="scientific">Araneus ventricosus</name>
    <name type="common">Orbweaver spider</name>
    <name type="synonym">Epeira ventricosa</name>
    <dbReference type="NCBI Taxonomy" id="182803"/>
    <lineage>
        <taxon>Eukaryota</taxon>
        <taxon>Metazoa</taxon>
        <taxon>Ecdysozoa</taxon>
        <taxon>Arthropoda</taxon>
        <taxon>Chelicerata</taxon>
        <taxon>Arachnida</taxon>
        <taxon>Araneae</taxon>
        <taxon>Araneomorphae</taxon>
        <taxon>Entelegynae</taxon>
        <taxon>Araneoidea</taxon>
        <taxon>Araneidae</taxon>
        <taxon>Araneus</taxon>
    </lineage>
</organism>
<proteinExistence type="predicted"/>
<evidence type="ECO:0000313" key="2">
    <source>
        <dbReference type="Proteomes" id="UP000499080"/>
    </source>
</evidence>
<protein>
    <submittedName>
        <fullName evidence="1">Uncharacterized protein</fullName>
    </submittedName>
</protein>
<reference evidence="1 2" key="1">
    <citation type="journal article" date="2019" name="Sci. Rep.">
        <title>Orb-weaving spider Araneus ventricosus genome elucidates the spidroin gene catalogue.</title>
        <authorList>
            <person name="Kono N."/>
            <person name="Nakamura H."/>
            <person name="Ohtoshi R."/>
            <person name="Moran D.A.P."/>
            <person name="Shinohara A."/>
            <person name="Yoshida Y."/>
            <person name="Fujiwara M."/>
            <person name="Mori M."/>
            <person name="Tomita M."/>
            <person name="Arakawa K."/>
        </authorList>
    </citation>
    <scope>NUCLEOTIDE SEQUENCE [LARGE SCALE GENOMIC DNA]</scope>
</reference>
<evidence type="ECO:0000313" key="1">
    <source>
        <dbReference type="EMBL" id="GBN58079.1"/>
    </source>
</evidence>
<gene>
    <name evidence="1" type="ORF">AVEN_258007_1</name>
</gene>
<sequence>MSKDKAYNTITNISCHCRVPLAHPKSKFQRDSRKTQNIITWKHLFKQIHHTFSYLSTKEPSELKHVSYREINLCTPMSNRFAAREQSQPVMAVYLHAVVTGEMLLRQEPFQVLEQMVVSGSKIRSISERVKHVPVELLRQLLCENGRGRGEVSQRLPFIPSPKKVKQHSP</sequence>
<keyword evidence="2" id="KW-1185">Reference proteome</keyword>
<accession>A0A4Y2Q3G4</accession>
<dbReference type="AlphaFoldDB" id="A0A4Y2Q3G4"/>
<name>A0A4Y2Q3G4_ARAVE</name>
<dbReference type="Proteomes" id="UP000499080">
    <property type="component" value="Unassembled WGS sequence"/>
</dbReference>
<comment type="caution">
    <text evidence="1">The sequence shown here is derived from an EMBL/GenBank/DDBJ whole genome shotgun (WGS) entry which is preliminary data.</text>
</comment>